<evidence type="ECO:0000256" key="4">
    <source>
        <dbReference type="PROSITE-ProRule" id="PRU00091"/>
    </source>
</evidence>
<dbReference type="EMBL" id="CAUJNA010001279">
    <property type="protein sequence ID" value="CAJ1385743.1"/>
    <property type="molecule type" value="Genomic_DNA"/>
</dbReference>
<dbReference type="InterPro" id="IPR011011">
    <property type="entry name" value="Znf_FYVE_PHD"/>
</dbReference>
<evidence type="ECO:0000313" key="8">
    <source>
        <dbReference type="Proteomes" id="UP001178507"/>
    </source>
</evidence>
<dbReference type="Gene3D" id="3.30.40.10">
    <property type="entry name" value="Zinc/RING finger domain, C3HC4 (zinc finger)"/>
    <property type="match status" value="1"/>
</dbReference>
<accession>A0AA36N0Y6</accession>
<organism evidence="7 8">
    <name type="scientific">Effrenium voratum</name>
    <dbReference type="NCBI Taxonomy" id="2562239"/>
    <lineage>
        <taxon>Eukaryota</taxon>
        <taxon>Sar</taxon>
        <taxon>Alveolata</taxon>
        <taxon>Dinophyceae</taxon>
        <taxon>Suessiales</taxon>
        <taxon>Symbiodiniaceae</taxon>
        <taxon>Effrenium</taxon>
    </lineage>
</organism>
<keyword evidence="2 4" id="KW-0863">Zinc-finger</keyword>
<dbReference type="GO" id="GO:0008270">
    <property type="term" value="F:zinc ion binding"/>
    <property type="evidence" value="ECO:0007669"/>
    <property type="project" value="UniProtKB-KW"/>
</dbReference>
<dbReference type="PANTHER" id="PTHR39490:SF8">
    <property type="entry name" value="ZINC FINGER FYVE DOMAIN-CONTAINING PROTEIN 21"/>
    <property type="match status" value="1"/>
</dbReference>
<evidence type="ECO:0000256" key="3">
    <source>
        <dbReference type="ARBA" id="ARBA00022833"/>
    </source>
</evidence>
<keyword evidence="3" id="KW-0862">Zinc</keyword>
<dbReference type="InterPro" id="IPR052113">
    <property type="entry name" value="FYVE-type_Zinc_Finger"/>
</dbReference>
<dbReference type="InterPro" id="IPR017455">
    <property type="entry name" value="Znf_FYVE-rel"/>
</dbReference>
<dbReference type="SUPFAM" id="SSF55718">
    <property type="entry name" value="SCP-like"/>
    <property type="match status" value="1"/>
</dbReference>
<comment type="caution">
    <text evidence="7">The sequence shown here is derived from an EMBL/GenBank/DDBJ whole genome shotgun (WGS) entry which is preliminary data.</text>
</comment>
<name>A0AA36N0Y6_9DINO</name>
<gene>
    <name evidence="7" type="ORF">EVOR1521_LOCUS12284</name>
</gene>
<feature type="domain" description="FYVE-type" evidence="6">
    <location>
        <begin position="128"/>
        <end position="181"/>
    </location>
</feature>
<evidence type="ECO:0000259" key="6">
    <source>
        <dbReference type="PROSITE" id="PS50178"/>
    </source>
</evidence>
<feature type="non-terminal residue" evidence="7">
    <location>
        <position position="1"/>
    </location>
</feature>
<dbReference type="Pfam" id="PF01363">
    <property type="entry name" value="FYVE"/>
    <property type="match status" value="1"/>
</dbReference>
<dbReference type="InterPro" id="IPR013083">
    <property type="entry name" value="Znf_RING/FYVE/PHD"/>
</dbReference>
<dbReference type="InterPro" id="IPR036527">
    <property type="entry name" value="SCP2_sterol-bd_dom_sf"/>
</dbReference>
<keyword evidence="5" id="KW-0175">Coiled coil</keyword>
<dbReference type="AlphaFoldDB" id="A0AA36N0Y6"/>
<proteinExistence type="predicted"/>
<evidence type="ECO:0000256" key="5">
    <source>
        <dbReference type="SAM" id="Coils"/>
    </source>
</evidence>
<dbReference type="InterPro" id="IPR000306">
    <property type="entry name" value="Znf_FYVE"/>
</dbReference>
<dbReference type="SMART" id="SM00064">
    <property type="entry name" value="FYVE"/>
    <property type="match status" value="1"/>
</dbReference>
<dbReference type="PANTHER" id="PTHR39490">
    <property type="entry name" value="ARRESTIN DOMAIN-CONTAINING PROTEIN D"/>
    <property type="match status" value="1"/>
</dbReference>
<evidence type="ECO:0000313" key="7">
    <source>
        <dbReference type="EMBL" id="CAJ1385743.1"/>
    </source>
</evidence>
<protein>
    <recommendedName>
        <fullName evidence="6">FYVE-type domain-containing protein</fullName>
    </recommendedName>
</protein>
<dbReference type="InterPro" id="IPR003033">
    <property type="entry name" value="SCP2_sterol-bd_dom"/>
</dbReference>
<dbReference type="Pfam" id="PF02036">
    <property type="entry name" value="SCP2"/>
    <property type="match status" value="1"/>
</dbReference>
<dbReference type="Gene3D" id="3.30.1050.10">
    <property type="entry name" value="SCP2 sterol-binding domain"/>
    <property type="match status" value="1"/>
</dbReference>
<dbReference type="SUPFAM" id="SSF57903">
    <property type="entry name" value="FYVE/PHD zinc finger"/>
    <property type="match status" value="1"/>
</dbReference>
<sequence length="309" mass="33633">MGDESVNATLLAQLNAALGRLGQRPPPAAQRLALEVANERFVLSRDGSALVRQPEGQESDCTVVFRSASDCWALAHGRLSPSQAYAQNRLALRGSISALMALRPFVAEVRAKLPVAELFPGAVTWLPDSAASSCMACDATFTLIRRRHHCRSCGRLFCERCCPYRSGCEARQCEGCRGKAAPKEDWSEQLRVLQARLEEVEALAAQKEAEELLAAAQARLLVCGALAAMVLALSAWQKAAGAFLLLGVVARGLFFRQLRALWLCVLILWHYQRSSAEAQELCEADAQKLLSARYRRLGIGTIGSARPLA</sequence>
<keyword evidence="8" id="KW-1185">Reference proteome</keyword>
<evidence type="ECO:0000256" key="2">
    <source>
        <dbReference type="ARBA" id="ARBA00022771"/>
    </source>
</evidence>
<reference evidence="7" key="1">
    <citation type="submission" date="2023-08" db="EMBL/GenBank/DDBJ databases">
        <authorList>
            <person name="Chen Y."/>
            <person name="Shah S."/>
            <person name="Dougan E. K."/>
            <person name="Thang M."/>
            <person name="Chan C."/>
        </authorList>
    </citation>
    <scope>NUCLEOTIDE SEQUENCE</scope>
</reference>
<dbReference type="Proteomes" id="UP001178507">
    <property type="component" value="Unassembled WGS sequence"/>
</dbReference>
<evidence type="ECO:0000256" key="1">
    <source>
        <dbReference type="ARBA" id="ARBA00022723"/>
    </source>
</evidence>
<keyword evidence="1" id="KW-0479">Metal-binding</keyword>
<feature type="coiled-coil region" evidence="5">
    <location>
        <begin position="183"/>
        <end position="210"/>
    </location>
</feature>
<dbReference type="PROSITE" id="PS50178">
    <property type="entry name" value="ZF_FYVE"/>
    <property type="match status" value="1"/>
</dbReference>